<comment type="subunit">
    <text evidence="7">Homodimer.</text>
</comment>
<accession>A0A6N7IRI5</accession>
<keyword evidence="5 7" id="KW-0949">S-adenosyl-L-methionine</keyword>
<keyword evidence="4 7" id="KW-0808">Transferase</keyword>
<dbReference type="InterPro" id="IPR029026">
    <property type="entry name" value="tRNA_m1G_MTases_N"/>
</dbReference>
<name>A0A6N7IRI5_9FIRM</name>
<dbReference type="PIRSF" id="PIRSF004505">
    <property type="entry name" value="MT_bac"/>
    <property type="match status" value="1"/>
</dbReference>
<dbReference type="SUPFAM" id="SSF75217">
    <property type="entry name" value="alpha/beta knot"/>
    <property type="match status" value="1"/>
</dbReference>
<reference evidence="8 9" key="1">
    <citation type="submission" date="2019-10" db="EMBL/GenBank/DDBJ databases">
        <title>Comparative genomics of sulfur disproportionating microorganisms.</title>
        <authorList>
            <person name="Ward L.M."/>
            <person name="Bertran E."/>
            <person name="Johnston D."/>
        </authorList>
    </citation>
    <scope>NUCLEOTIDE SEQUENCE [LARGE SCALE GENOMIC DNA]</scope>
    <source>
        <strain evidence="8 9">DSM 14055</strain>
    </source>
</reference>
<evidence type="ECO:0000256" key="7">
    <source>
        <dbReference type="HAMAP-Rule" id="MF_00658"/>
    </source>
</evidence>
<comment type="function">
    <text evidence="7">Specifically methylates the pseudouridine at position 1915 (m3Psi1915) in 23S rRNA.</text>
</comment>
<keyword evidence="3 7" id="KW-0489">Methyltransferase</keyword>
<keyword evidence="1 7" id="KW-0963">Cytoplasm</keyword>
<dbReference type="InterPro" id="IPR029028">
    <property type="entry name" value="Alpha/beta_knot_MTases"/>
</dbReference>
<dbReference type="GO" id="GO:0005737">
    <property type="term" value="C:cytoplasm"/>
    <property type="evidence" value="ECO:0007669"/>
    <property type="project" value="UniProtKB-SubCell"/>
</dbReference>
<protein>
    <recommendedName>
        <fullName evidence="7">Ribosomal RNA large subunit methyltransferase H</fullName>
        <ecNumber evidence="7">2.1.1.177</ecNumber>
    </recommendedName>
    <alternativeName>
        <fullName evidence="7">23S rRNA (pseudouridine1915-N3)-methyltransferase</fullName>
    </alternativeName>
    <alternativeName>
        <fullName evidence="7">23S rRNA m3Psi1915 methyltransferase</fullName>
    </alternativeName>
    <alternativeName>
        <fullName evidence="7">rRNA (pseudouridine-N3-)-methyltransferase RlmH</fullName>
    </alternativeName>
</protein>
<comment type="subcellular location">
    <subcellularLocation>
        <location evidence="7">Cytoplasm</location>
    </subcellularLocation>
</comment>
<dbReference type="EMBL" id="WHYR01000026">
    <property type="protein sequence ID" value="MQL52662.1"/>
    <property type="molecule type" value="Genomic_DNA"/>
</dbReference>
<evidence type="ECO:0000256" key="4">
    <source>
        <dbReference type="ARBA" id="ARBA00022679"/>
    </source>
</evidence>
<organism evidence="8 9">
    <name type="scientific">Desulfofundulus thermobenzoicus</name>
    <dbReference type="NCBI Taxonomy" id="29376"/>
    <lineage>
        <taxon>Bacteria</taxon>
        <taxon>Bacillati</taxon>
        <taxon>Bacillota</taxon>
        <taxon>Clostridia</taxon>
        <taxon>Eubacteriales</taxon>
        <taxon>Peptococcaceae</taxon>
        <taxon>Desulfofundulus</taxon>
    </lineage>
</organism>
<keyword evidence="9" id="KW-1185">Reference proteome</keyword>
<dbReference type="InterPro" id="IPR003742">
    <property type="entry name" value="RlmH-like"/>
</dbReference>
<dbReference type="GO" id="GO:0070038">
    <property type="term" value="F:rRNA (pseudouridine-N3-)-methyltransferase activity"/>
    <property type="evidence" value="ECO:0007669"/>
    <property type="project" value="UniProtKB-UniRule"/>
</dbReference>
<dbReference type="HAMAP" id="MF_00658">
    <property type="entry name" value="23SrRNA_methyltr_H"/>
    <property type="match status" value="1"/>
</dbReference>
<dbReference type="PANTHER" id="PTHR33603:SF1">
    <property type="entry name" value="RIBOSOMAL RNA LARGE SUBUNIT METHYLTRANSFERASE H"/>
    <property type="match status" value="1"/>
</dbReference>
<evidence type="ECO:0000256" key="3">
    <source>
        <dbReference type="ARBA" id="ARBA00022603"/>
    </source>
</evidence>
<sequence length="159" mass="18187">MHINLLCVGRLGERYLEAAQEEYCKRLQPYTRLEITEVRDEPFRDTRSRAVVEAVLAREGERLLRRLPAGAHVLALDRRGTMLSSEEFAALLGELGLQGKSRIVFVIGGALGLSGEVLRFAAERLSFSRLTFPHQLMRILLLEQIYRAFKINRGEPYHH</sequence>
<evidence type="ECO:0000256" key="5">
    <source>
        <dbReference type="ARBA" id="ARBA00022691"/>
    </source>
</evidence>
<dbReference type="Gene3D" id="3.40.1280.10">
    <property type="match status" value="1"/>
</dbReference>
<dbReference type="CDD" id="cd18081">
    <property type="entry name" value="RlmH-like"/>
    <property type="match status" value="1"/>
</dbReference>
<gene>
    <name evidence="7 8" type="primary">rlmH</name>
    <name evidence="8" type="ORF">GFC01_10395</name>
</gene>
<evidence type="ECO:0000256" key="2">
    <source>
        <dbReference type="ARBA" id="ARBA00022552"/>
    </source>
</evidence>
<dbReference type="PANTHER" id="PTHR33603">
    <property type="entry name" value="METHYLTRANSFERASE"/>
    <property type="match status" value="1"/>
</dbReference>
<dbReference type="Proteomes" id="UP000441717">
    <property type="component" value="Unassembled WGS sequence"/>
</dbReference>
<feature type="binding site" evidence="7">
    <location>
        <position position="76"/>
    </location>
    <ligand>
        <name>S-adenosyl-L-methionine</name>
        <dbReference type="ChEBI" id="CHEBI:59789"/>
    </ligand>
</feature>
<feature type="binding site" evidence="7">
    <location>
        <position position="108"/>
    </location>
    <ligand>
        <name>S-adenosyl-L-methionine</name>
        <dbReference type="ChEBI" id="CHEBI:59789"/>
    </ligand>
</feature>
<evidence type="ECO:0000256" key="1">
    <source>
        <dbReference type="ARBA" id="ARBA00022490"/>
    </source>
</evidence>
<dbReference type="Pfam" id="PF02590">
    <property type="entry name" value="SPOUT_MTase"/>
    <property type="match status" value="1"/>
</dbReference>
<comment type="catalytic activity">
    <reaction evidence="7">
        <text>pseudouridine(1915) in 23S rRNA + S-adenosyl-L-methionine = N(3)-methylpseudouridine(1915) in 23S rRNA + S-adenosyl-L-homocysteine + H(+)</text>
        <dbReference type="Rhea" id="RHEA:42752"/>
        <dbReference type="Rhea" id="RHEA-COMP:10221"/>
        <dbReference type="Rhea" id="RHEA-COMP:10222"/>
        <dbReference type="ChEBI" id="CHEBI:15378"/>
        <dbReference type="ChEBI" id="CHEBI:57856"/>
        <dbReference type="ChEBI" id="CHEBI:59789"/>
        <dbReference type="ChEBI" id="CHEBI:65314"/>
        <dbReference type="ChEBI" id="CHEBI:74486"/>
        <dbReference type="EC" id="2.1.1.177"/>
    </reaction>
</comment>
<evidence type="ECO:0000256" key="6">
    <source>
        <dbReference type="ARBA" id="ARBA00038303"/>
    </source>
</evidence>
<keyword evidence="2 7" id="KW-0698">rRNA processing</keyword>
<evidence type="ECO:0000313" key="8">
    <source>
        <dbReference type="EMBL" id="MQL52662.1"/>
    </source>
</evidence>
<comment type="similarity">
    <text evidence="6 7">Belongs to the RNA methyltransferase RlmH family.</text>
</comment>
<comment type="caution">
    <text evidence="8">The sequence shown here is derived from an EMBL/GenBank/DDBJ whole genome shotgun (WGS) entry which is preliminary data.</text>
</comment>
<evidence type="ECO:0000313" key="9">
    <source>
        <dbReference type="Proteomes" id="UP000441717"/>
    </source>
</evidence>
<feature type="binding site" evidence="7">
    <location>
        <begin position="127"/>
        <end position="132"/>
    </location>
    <ligand>
        <name>S-adenosyl-L-methionine</name>
        <dbReference type="ChEBI" id="CHEBI:59789"/>
    </ligand>
</feature>
<dbReference type="EC" id="2.1.1.177" evidence="7"/>
<dbReference type="AlphaFoldDB" id="A0A6N7IRI5"/>
<proteinExistence type="inferred from homology"/>
<dbReference type="RefSeq" id="WP_341473902.1">
    <property type="nucleotide sequence ID" value="NZ_WHYR01000026.1"/>
</dbReference>
<dbReference type="NCBIfam" id="NF000985">
    <property type="entry name" value="PRK00103.1-3"/>
    <property type="match status" value="1"/>
</dbReference>